<sequence>MTTVLYQKNDLEFCFSDAFEGKFLLSLLENMKEKILSEEWDDYDELHHCCKIIHDFSLQKGVAMDFHTLRRGPEQLGMVMITHGAIDPKIYACSGISISDPTDQVALLSYFHISPAGRGNGTFWLRDLIMPFYADQGYTALYLKTSHPKAFPLYDRLGAVIGNYTFPSDNAVHMRVGRIYRIPLKERPFPKD</sequence>
<dbReference type="EMBL" id="DYZA01000190">
    <property type="protein sequence ID" value="HJD97859.1"/>
    <property type="molecule type" value="Genomic_DNA"/>
</dbReference>
<dbReference type="RefSeq" id="WP_304122930.1">
    <property type="nucleotide sequence ID" value="NZ_DYZA01000190.1"/>
</dbReference>
<gene>
    <name evidence="1" type="ORF">K8W16_09470</name>
</gene>
<comment type="caution">
    <text evidence="1">The sequence shown here is derived from an EMBL/GenBank/DDBJ whole genome shotgun (WGS) entry which is preliminary data.</text>
</comment>
<evidence type="ECO:0000313" key="1">
    <source>
        <dbReference type="EMBL" id="HJD97859.1"/>
    </source>
</evidence>
<dbReference type="SUPFAM" id="SSF55729">
    <property type="entry name" value="Acyl-CoA N-acyltransferases (Nat)"/>
    <property type="match status" value="1"/>
</dbReference>
<protein>
    <submittedName>
        <fullName evidence="1">Uncharacterized protein</fullName>
    </submittedName>
</protein>
<reference evidence="1" key="2">
    <citation type="submission" date="2021-09" db="EMBL/GenBank/DDBJ databases">
        <authorList>
            <person name="Gilroy R."/>
        </authorList>
    </citation>
    <scope>NUCLEOTIDE SEQUENCE</scope>
    <source>
        <strain evidence="1">ChiGjej2B2-19336</strain>
    </source>
</reference>
<name>A0A921AXV3_9BACT</name>
<dbReference type="Proteomes" id="UP000698963">
    <property type="component" value="Unassembled WGS sequence"/>
</dbReference>
<proteinExistence type="predicted"/>
<dbReference type="InterPro" id="IPR016181">
    <property type="entry name" value="Acyl_CoA_acyltransferase"/>
</dbReference>
<reference evidence="1" key="1">
    <citation type="journal article" date="2021" name="PeerJ">
        <title>Extensive microbial diversity within the chicken gut microbiome revealed by metagenomics and culture.</title>
        <authorList>
            <person name="Gilroy R."/>
            <person name="Ravi A."/>
            <person name="Getino M."/>
            <person name="Pursley I."/>
            <person name="Horton D.L."/>
            <person name="Alikhan N.F."/>
            <person name="Baker D."/>
            <person name="Gharbi K."/>
            <person name="Hall N."/>
            <person name="Watson M."/>
            <person name="Adriaenssens E.M."/>
            <person name="Foster-Nyarko E."/>
            <person name="Jarju S."/>
            <person name="Secka A."/>
            <person name="Antonio M."/>
            <person name="Oren A."/>
            <person name="Chaudhuri R.R."/>
            <person name="La Ragione R."/>
            <person name="Hildebrand F."/>
            <person name="Pallen M.J."/>
        </authorList>
    </citation>
    <scope>NUCLEOTIDE SEQUENCE</scope>
    <source>
        <strain evidence="1">ChiGjej2B2-19336</strain>
    </source>
</reference>
<evidence type="ECO:0000313" key="2">
    <source>
        <dbReference type="Proteomes" id="UP000698963"/>
    </source>
</evidence>
<dbReference type="AlphaFoldDB" id="A0A921AXV3"/>
<organism evidence="1 2">
    <name type="scientific">Mailhella massiliensis</name>
    <dbReference type="NCBI Taxonomy" id="1903261"/>
    <lineage>
        <taxon>Bacteria</taxon>
        <taxon>Pseudomonadati</taxon>
        <taxon>Thermodesulfobacteriota</taxon>
        <taxon>Desulfovibrionia</taxon>
        <taxon>Desulfovibrionales</taxon>
        <taxon>Desulfovibrionaceae</taxon>
        <taxon>Mailhella</taxon>
    </lineage>
</organism>
<accession>A0A921AXV3</accession>